<comment type="subcellular location">
    <subcellularLocation>
        <location evidence="3">Cytoplasm</location>
    </subcellularLocation>
    <subcellularLocation>
        <location evidence="3">Nucleus</location>
    </subcellularLocation>
</comment>
<evidence type="ECO:0000313" key="4">
    <source>
        <dbReference type="EMBL" id="TNJ27695.1"/>
    </source>
</evidence>
<dbReference type="OrthoDB" id="268479at2759"/>
<comment type="similarity">
    <text evidence="3">Belongs to the peptidase T1B family.</text>
</comment>
<name>A0A4Z1SRT3_GIAMU</name>
<organism evidence="4 5">
    <name type="scientific">Giardia muris</name>
    <dbReference type="NCBI Taxonomy" id="5742"/>
    <lineage>
        <taxon>Eukaryota</taxon>
        <taxon>Metamonada</taxon>
        <taxon>Diplomonadida</taxon>
        <taxon>Hexamitidae</taxon>
        <taxon>Giardiinae</taxon>
        <taxon>Giardia</taxon>
    </lineage>
</organism>
<dbReference type="GO" id="GO:0005839">
    <property type="term" value="C:proteasome core complex"/>
    <property type="evidence" value="ECO:0007669"/>
    <property type="project" value="InterPro"/>
</dbReference>
<keyword evidence="2 3" id="KW-0647">Proteasome</keyword>
<dbReference type="PROSITE" id="PS51476">
    <property type="entry name" value="PROTEASOME_BETA_2"/>
    <property type="match status" value="1"/>
</dbReference>
<protein>
    <recommendedName>
        <fullName evidence="3">Proteasome subunit beta</fullName>
    </recommendedName>
</protein>
<dbReference type="GO" id="GO:0051603">
    <property type="term" value="P:proteolysis involved in protein catabolic process"/>
    <property type="evidence" value="ECO:0007669"/>
    <property type="project" value="InterPro"/>
</dbReference>
<dbReference type="Proteomes" id="UP000315496">
    <property type="component" value="Chromosome 3"/>
</dbReference>
<keyword evidence="1 3" id="KW-0963">Cytoplasm</keyword>
<dbReference type="InterPro" id="IPR023333">
    <property type="entry name" value="Proteasome_suB-type"/>
</dbReference>
<dbReference type="InterPro" id="IPR001353">
    <property type="entry name" value="Proteasome_sua/b"/>
</dbReference>
<comment type="subunit">
    <text evidence="3">Component of the proteasome complex.</text>
</comment>
<dbReference type="PANTHER" id="PTHR32194">
    <property type="entry name" value="METALLOPROTEASE TLDD"/>
    <property type="match status" value="1"/>
</dbReference>
<dbReference type="Gene3D" id="3.60.20.10">
    <property type="entry name" value="Glutamine Phosphoribosylpyrophosphate, subunit 1, domain 1"/>
    <property type="match status" value="1"/>
</dbReference>
<gene>
    <name evidence="4" type="ORF">GMRT_12063</name>
</gene>
<dbReference type="GO" id="GO:0005737">
    <property type="term" value="C:cytoplasm"/>
    <property type="evidence" value="ECO:0007669"/>
    <property type="project" value="UniProtKB-SubCell"/>
</dbReference>
<evidence type="ECO:0000256" key="1">
    <source>
        <dbReference type="ARBA" id="ARBA00022490"/>
    </source>
</evidence>
<evidence type="ECO:0000256" key="3">
    <source>
        <dbReference type="RuleBase" id="RU004203"/>
    </source>
</evidence>
<dbReference type="InterPro" id="IPR016050">
    <property type="entry name" value="Proteasome_bsu_CS"/>
</dbReference>
<dbReference type="SUPFAM" id="SSF56235">
    <property type="entry name" value="N-terminal nucleophile aminohydrolases (Ntn hydrolases)"/>
    <property type="match status" value="1"/>
</dbReference>
<comment type="function">
    <text evidence="3">Component of the proteasome, a multicatalytic proteinase complex which is characterized by its ability to cleave peptides with Arg, Phe, Tyr, Leu, and Glu adjacent to the leaving group at neutral or slightly basic pH. The proteasome has an ATP-dependent proteolytic activity.</text>
</comment>
<keyword evidence="3" id="KW-0539">Nucleus</keyword>
<reference evidence="4 5" key="1">
    <citation type="submission" date="2019-05" db="EMBL/GenBank/DDBJ databases">
        <title>The compact genome of Giardia muris reveals important steps in the evolution of intestinal protozoan parasites.</title>
        <authorList>
            <person name="Xu F."/>
            <person name="Jimenez-Gonzalez A."/>
            <person name="Einarsson E."/>
            <person name="Astvaldsson A."/>
            <person name="Peirasmaki D."/>
            <person name="Eckmann L."/>
            <person name="Andersson J.O."/>
            <person name="Svard S.G."/>
            <person name="Jerlstrom-Hultqvist J."/>
        </authorList>
    </citation>
    <scope>NUCLEOTIDE SEQUENCE [LARGE SCALE GENOMIC DNA]</scope>
    <source>
        <strain evidence="4 5">Roberts-Thomson</strain>
    </source>
</reference>
<evidence type="ECO:0000256" key="2">
    <source>
        <dbReference type="ARBA" id="ARBA00022942"/>
    </source>
</evidence>
<dbReference type="PANTHER" id="PTHR32194:SF2">
    <property type="entry name" value="PROTEASOME SUBUNIT BETA TYPE-1"/>
    <property type="match status" value="1"/>
</dbReference>
<dbReference type="PROSITE" id="PS00854">
    <property type="entry name" value="PROTEASOME_BETA_1"/>
    <property type="match status" value="1"/>
</dbReference>
<accession>A0A4Z1SRT3</accession>
<dbReference type="VEuPathDB" id="GiardiaDB:GMRT_12063"/>
<dbReference type="InterPro" id="IPR029055">
    <property type="entry name" value="Ntn_hydrolases_N"/>
</dbReference>
<evidence type="ECO:0000313" key="5">
    <source>
        <dbReference type="Proteomes" id="UP000315496"/>
    </source>
</evidence>
<dbReference type="EMBL" id="VDLU01000003">
    <property type="protein sequence ID" value="TNJ27695.1"/>
    <property type="molecule type" value="Genomic_DNA"/>
</dbReference>
<keyword evidence="5" id="KW-1185">Reference proteome</keyword>
<dbReference type="Pfam" id="PF00227">
    <property type="entry name" value="Proteasome"/>
    <property type="match status" value="1"/>
</dbReference>
<dbReference type="AlphaFoldDB" id="A0A4Z1SRT3"/>
<proteinExistence type="inferred from homology"/>
<dbReference type="GO" id="GO:0005634">
    <property type="term" value="C:nucleus"/>
    <property type="evidence" value="ECO:0007669"/>
    <property type="project" value="UniProtKB-SubCell"/>
</dbReference>
<comment type="caution">
    <text evidence="4">The sequence shown here is derived from an EMBL/GenBank/DDBJ whole genome shotgun (WGS) entry which is preliminary data.</text>
</comment>
<sequence length="218" mass="23754">MTTDVVHDAEFNPYVDNGGTVVAVAGADFAMVGADTRLSEGYNVLSRDARKLHPLTSRVVLGAAGMHADVGRLVKQLRAEATGYRLKAQREIQLAQLSRVLSVGMYQRRSFPWYTATVLAGLDAEGRGAVYTYDVIGSVLRTQYSVAGSGHAIVYPIIDEALLSLNQPEEMTRERAFALITAAFEACAERDIYTGDQLVISCIDAAGIRDRVIQLRKD</sequence>